<dbReference type="EMBL" id="PJQL01001275">
    <property type="protein sequence ID" value="RCH89515.1"/>
    <property type="molecule type" value="Genomic_DNA"/>
</dbReference>
<proteinExistence type="predicted"/>
<dbReference type="Pfam" id="PF10685">
    <property type="entry name" value="KGG"/>
    <property type="match status" value="2"/>
</dbReference>
<dbReference type="Proteomes" id="UP000252139">
    <property type="component" value="Unassembled WGS sequence"/>
</dbReference>
<evidence type="ECO:0000313" key="3">
    <source>
        <dbReference type="Proteomes" id="UP000252139"/>
    </source>
</evidence>
<dbReference type="OrthoDB" id="2137750at2759"/>
<feature type="compositionally biased region" description="Acidic residues" evidence="1">
    <location>
        <begin position="43"/>
        <end position="69"/>
    </location>
</feature>
<sequence>MSSRQNNPANFANRPKDEVQAIASKGGRSRGGTGGGGQTDVADIGDYDQNEDLAYEEQAGDVNYEEEDTGNTGGARGGKSKRGFASMDPKKQHEIASKGGKASGHSRSSGKAEDELS</sequence>
<reference evidence="2 3" key="1">
    <citation type="journal article" date="2018" name="G3 (Bethesda)">
        <title>Phylogenetic and Phylogenomic Definition of Rhizopus Species.</title>
        <authorList>
            <person name="Gryganskyi A.P."/>
            <person name="Golan J."/>
            <person name="Dolatabadi S."/>
            <person name="Mondo S."/>
            <person name="Robb S."/>
            <person name="Idnurm A."/>
            <person name="Muszewska A."/>
            <person name="Steczkiewicz K."/>
            <person name="Masonjones S."/>
            <person name="Liao H.L."/>
            <person name="Gajdeczka M.T."/>
            <person name="Anike F."/>
            <person name="Vuek A."/>
            <person name="Anishchenko I.M."/>
            <person name="Voigt K."/>
            <person name="de Hoog G.S."/>
            <person name="Smith M.E."/>
            <person name="Heitman J."/>
            <person name="Vilgalys R."/>
            <person name="Stajich J.E."/>
        </authorList>
    </citation>
    <scope>NUCLEOTIDE SEQUENCE [LARGE SCALE GENOMIC DNA]</scope>
    <source>
        <strain evidence="2 3">CBS 357.93</strain>
    </source>
</reference>
<dbReference type="InterPro" id="IPR019626">
    <property type="entry name" value="Stress-induced_KGG_rpt"/>
</dbReference>
<comment type="caution">
    <text evidence="2">The sequence shown here is derived from an EMBL/GenBank/DDBJ whole genome shotgun (WGS) entry which is preliminary data.</text>
</comment>
<evidence type="ECO:0000313" key="2">
    <source>
        <dbReference type="EMBL" id="RCH89515.1"/>
    </source>
</evidence>
<protein>
    <recommendedName>
        <fullName evidence="4">Conidiation-specific protein 10</fullName>
    </recommendedName>
</protein>
<evidence type="ECO:0000256" key="1">
    <source>
        <dbReference type="SAM" id="MobiDB-lite"/>
    </source>
</evidence>
<gene>
    <name evidence="2" type="ORF">CU097_008005</name>
</gene>
<name>A0A367JI05_RHIAZ</name>
<dbReference type="AlphaFoldDB" id="A0A367JI05"/>
<feature type="compositionally biased region" description="Polar residues" evidence="1">
    <location>
        <begin position="1"/>
        <end position="10"/>
    </location>
</feature>
<feature type="region of interest" description="Disordered" evidence="1">
    <location>
        <begin position="1"/>
        <end position="117"/>
    </location>
</feature>
<keyword evidence="3" id="KW-1185">Reference proteome</keyword>
<feature type="compositionally biased region" description="Gly residues" evidence="1">
    <location>
        <begin position="29"/>
        <end position="38"/>
    </location>
</feature>
<evidence type="ECO:0008006" key="4">
    <source>
        <dbReference type="Google" id="ProtNLM"/>
    </source>
</evidence>
<organism evidence="2 3">
    <name type="scientific">Rhizopus azygosporus</name>
    <name type="common">Rhizopus microsporus var. azygosporus</name>
    <dbReference type="NCBI Taxonomy" id="86630"/>
    <lineage>
        <taxon>Eukaryota</taxon>
        <taxon>Fungi</taxon>
        <taxon>Fungi incertae sedis</taxon>
        <taxon>Mucoromycota</taxon>
        <taxon>Mucoromycotina</taxon>
        <taxon>Mucoromycetes</taxon>
        <taxon>Mucorales</taxon>
        <taxon>Mucorineae</taxon>
        <taxon>Rhizopodaceae</taxon>
        <taxon>Rhizopus</taxon>
    </lineage>
</organism>
<accession>A0A367JI05</accession>